<dbReference type="InterPro" id="IPR036378">
    <property type="entry name" value="FAS1_dom_sf"/>
</dbReference>
<feature type="chain" id="PRO_5046152816" evidence="2">
    <location>
        <begin position="28"/>
        <end position="264"/>
    </location>
</feature>
<feature type="region of interest" description="Disordered" evidence="1">
    <location>
        <begin position="217"/>
        <end position="264"/>
    </location>
</feature>
<evidence type="ECO:0000256" key="1">
    <source>
        <dbReference type="SAM" id="MobiDB-lite"/>
    </source>
</evidence>
<gene>
    <name evidence="4" type="ORF">K9U37_08080</name>
</gene>
<keyword evidence="5" id="KW-1185">Reference proteome</keyword>
<feature type="domain" description="FAS1" evidence="3">
    <location>
        <begin position="81"/>
        <end position="213"/>
    </location>
</feature>
<dbReference type="PANTHER" id="PTHR10900:SF77">
    <property type="entry name" value="FI19380P1"/>
    <property type="match status" value="1"/>
</dbReference>
<evidence type="ECO:0000313" key="4">
    <source>
        <dbReference type="EMBL" id="MCI4674862.1"/>
    </source>
</evidence>
<dbReference type="PANTHER" id="PTHR10900">
    <property type="entry name" value="PERIOSTIN-RELATED"/>
    <property type="match status" value="1"/>
</dbReference>
<dbReference type="InterPro" id="IPR000782">
    <property type="entry name" value="FAS1_domain"/>
</dbReference>
<proteinExistence type="predicted"/>
<sequence length="264" mass="26137">MSTRTKTLGVAAAFAAIAVAIPTAVQAYAEPAPTPTVTAAPSTSAIPVPSVTQLPDPQGPACDAYKNAVPTGAGSFTGMGSEVASAAIAANPDLSTFSSAISGKLNPAVNIVSVLDGGPYVVFAPTNDAFAKLDEAALAKLKSDPTVLLPTLFYHMVLGYLGPENVAGKMPTQDGRLVSVEGKGGDIKINDSAKVVCSYAAKGAYIYMIDTVLTPGEGGTPSTSSTSSTSSAETTPSAPSTSTGAPAAPATTSAAPTTTKAPNA</sequence>
<dbReference type="PROSITE" id="PS50213">
    <property type="entry name" value="FAS1"/>
    <property type="match status" value="1"/>
</dbReference>
<name>A0ABS9YUG1_9MYCO</name>
<dbReference type="RefSeq" id="WP_243071246.1">
    <property type="nucleotide sequence ID" value="NZ_JAIVFL010000001.1"/>
</dbReference>
<dbReference type="InterPro" id="IPR050904">
    <property type="entry name" value="Adhesion/Biosynth-related"/>
</dbReference>
<evidence type="ECO:0000256" key="2">
    <source>
        <dbReference type="SAM" id="SignalP"/>
    </source>
</evidence>
<evidence type="ECO:0000313" key="5">
    <source>
        <dbReference type="Proteomes" id="UP001139068"/>
    </source>
</evidence>
<feature type="signal peptide" evidence="2">
    <location>
        <begin position="1"/>
        <end position="27"/>
    </location>
</feature>
<dbReference type="Proteomes" id="UP001139068">
    <property type="component" value="Unassembled WGS sequence"/>
</dbReference>
<organism evidence="4 5">
    <name type="scientific">Candidatus Mycolicibacterium alkanivorans</name>
    <dbReference type="NCBI Taxonomy" id="2954114"/>
    <lineage>
        <taxon>Bacteria</taxon>
        <taxon>Bacillati</taxon>
        <taxon>Actinomycetota</taxon>
        <taxon>Actinomycetes</taxon>
        <taxon>Mycobacteriales</taxon>
        <taxon>Mycobacteriaceae</taxon>
        <taxon>Mycolicibacterium</taxon>
    </lineage>
</organism>
<dbReference type="Pfam" id="PF02469">
    <property type="entry name" value="Fasciclin"/>
    <property type="match status" value="1"/>
</dbReference>
<protein>
    <submittedName>
        <fullName evidence="4">Fasciclin domain-containing protein</fullName>
    </submittedName>
</protein>
<dbReference type="Gene3D" id="2.30.180.10">
    <property type="entry name" value="FAS1 domain"/>
    <property type="match status" value="1"/>
</dbReference>
<dbReference type="SUPFAM" id="SSF82153">
    <property type="entry name" value="FAS1 domain"/>
    <property type="match status" value="1"/>
</dbReference>
<comment type="caution">
    <text evidence="4">The sequence shown here is derived from an EMBL/GenBank/DDBJ whole genome shotgun (WGS) entry which is preliminary data.</text>
</comment>
<keyword evidence="2" id="KW-0732">Signal</keyword>
<evidence type="ECO:0000259" key="3">
    <source>
        <dbReference type="PROSITE" id="PS50213"/>
    </source>
</evidence>
<dbReference type="SMART" id="SM00554">
    <property type="entry name" value="FAS1"/>
    <property type="match status" value="1"/>
</dbReference>
<accession>A0ABS9YUG1</accession>
<feature type="compositionally biased region" description="Low complexity" evidence="1">
    <location>
        <begin position="220"/>
        <end position="264"/>
    </location>
</feature>
<dbReference type="EMBL" id="JAIVFL010000001">
    <property type="protein sequence ID" value="MCI4674862.1"/>
    <property type="molecule type" value="Genomic_DNA"/>
</dbReference>
<reference evidence="4" key="1">
    <citation type="journal article" date="2022" name="ISME J.">
        <title>Identification of active gaseous-alkane degraders at natural gas seeps.</title>
        <authorList>
            <person name="Farhan Ul Haque M."/>
            <person name="Hernandez M."/>
            <person name="Crombie A.T."/>
            <person name="Murrell J.C."/>
        </authorList>
    </citation>
    <scope>NUCLEOTIDE SEQUENCE</scope>
    <source>
        <strain evidence="4">ANDR5</strain>
    </source>
</reference>